<comment type="caution">
    <text evidence="9">The sequence shown here is derived from an EMBL/GenBank/DDBJ whole genome shotgun (WGS) entry which is preliminary data.</text>
</comment>
<dbReference type="CDD" id="cd01171">
    <property type="entry name" value="YXKO-related"/>
    <property type="match status" value="1"/>
</dbReference>
<feature type="binding site" evidence="6">
    <location>
        <position position="235"/>
    </location>
    <ligand>
        <name>(6S)-NADPHX</name>
        <dbReference type="ChEBI" id="CHEBI:64076"/>
    </ligand>
</feature>
<feature type="binding site" evidence="6">
    <location>
        <position position="306"/>
    </location>
    <ligand>
        <name>(6S)-NADPHX</name>
        <dbReference type="ChEBI" id="CHEBI:64076"/>
    </ligand>
</feature>
<comment type="function">
    <text evidence="6">Catalyzes the dehydration of the S-form of NAD(P)HX at the expense of ADP, which is converted to AMP. Together with NAD(P)HX epimerase, which catalyzes the epimerization of the S- and R-forms, the enzyme allows the repair of both epimers of NAD(P)HX, a damaged form of NAD(P)H that is a result of enzymatic or heat-dependent hydration.</text>
</comment>
<accession>A0A251XFY0</accession>
<dbReference type="Gene3D" id="3.40.1190.20">
    <property type="match status" value="1"/>
</dbReference>
<feature type="binding site" evidence="6">
    <location>
        <begin position="277"/>
        <end position="281"/>
    </location>
    <ligand>
        <name>AMP</name>
        <dbReference type="ChEBI" id="CHEBI:456215"/>
    </ligand>
</feature>
<dbReference type="EMBL" id="MDHH01000003">
    <property type="protein sequence ID" value="OUE01341.1"/>
    <property type="molecule type" value="Genomic_DNA"/>
</dbReference>
<comment type="cofactor">
    <cofactor evidence="6">
        <name>Mg(2+)</name>
        <dbReference type="ChEBI" id="CHEBI:18420"/>
    </cofactor>
</comment>
<evidence type="ECO:0000256" key="5">
    <source>
        <dbReference type="ARBA" id="ARBA00023239"/>
    </source>
</evidence>
<comment type="similarity">
    <text evidence="6">Belongs to the NnrD/CARKD family.</text>
</comment>
<evidence type="ECO:0000256" key="2">
    <source>
        <dbReference type="ARBA" id="ARBA00022840"/>
    </source>
</evidence>
<evidence type="ECO:0000259" key="8">
    <source>
        <dbReference type="PROSITE" id="PS51383"/>
    </source>
</evidence>
<feature type="binding site" evidence="6">
    <location>
        <position position="189"/>
    </location>
    <ligand>
        <name>(6S)-NADPHX</name>
        <dbReference type="ChEBI" id="CHEBI:64076"/>
    </ligand>
</feature>
<evidence type="ECO:0000256" key="1">
    <source>
        <dbReference type="ARBA" id="ARBA00022741"/>
    </source>
</evidence>
<evidence type="ECO:0000313" key="9">
    <source>
        <dbReference type="EMBL" id="OUE01341.1"/>
    </source>
</evidence>
<evidence type="ECO:0000256" key="6">
    <source>
        <dbReference type="HAMAP-Rule" id="MF_01965"/>
    </source>
</evidence>
<dbReference type="AlphaFoldDB" id="A0A251XFY0"/>
<keyword evidence="1 6" id="KW-0547">Nucleotide-binding</keyword>
<reference evidence="9 10" key="1">
    <citation type="submission" date="2016-08" db="EMBL/GenBank/DDBJ databases">
        <title>Genome sequence of Clavibacter michiganensis subsp. michiganensis strain CASJ007.</title>
        <authorList>
            <person name="Thapa S.P."/>
            <person name="Coaker G."/>
        </authorList>
    </citation>
    <scope>NUCLEOTIDE SEQUENCE [LARGE SCALE GENOMIC DNA]</scope>
    <source>
        <strain evidence="9">CASJ007</strain>
    </source>
</reference>
<sequence length="379" mass="38319">MPGAGTPSRASMLYWHIGATQMRLRAVTPRTVIGSKSGTWSWGSFQAGGGADPRGRRGARGRAEGVGGLMVPRPGAPAAFPRAYREGMSDAHDDHAPDGWIRQDADRTRLAIRLPRDDDDKYTRGVLGVRTGSDRYPGAAVLGVEAAARTGVGMIRYLGPAGASASVLARRPEVVTADGRVQAWLVGSGMDRAHRDEAATDAIVAALGQGLPAVVDAGALDLVGRATGPVVVTPHFRELSRLLDGAGIRASAEDIAADASGWAERAARELGVCVLLKGATTFVVGGSARIAVRAGTPWLATAGSGDVLGGVLGALTAGASARIADAADPLAELAAVAAAAAWLHGRAGGLASGGGPTTALDVAEAMPRAVRETLAGSGG</sequence>
<dbReference type="Proteomes" id="UP000195062">
    <property type="component" value="Unassembled WGS sequence"/>
</dbReference>
<dbReference type="Pfam" id="PF01256">
    <property type="entry name" value="Carb_kinase"/>
    <property type="match status" value="1"/>
</dbReference>
<evidence type="ECO:0000256" key="3">
    <source>
        <dbReference type="ARBA" id="ARBA00022857"/>
    </source>
</evidence>
<feature type="binding site" evidence="6">
    <location>
        <position position="305"/>
    </location>
    <ligand>
        <name>AMP</name>
        <dbReference type="ChEBI" id="CHEBI:456215"/>
    </ligand>
</feature>
<feature type="binding site" evidence="6">
    <location>
        <position position="139"/>
    </location>
    <ligand>
        <name>(6S)-NADPHX</name>
        <dbReference type="ChEBI" id="CHEBI:64076"/>
    </ligand>
</feature>
<evidence type="ECO:0000256" key="4">
    <source>
        <dbReference type="ARBA" id="ARBA00023027"/>
    </source>
</evidence>
<dbReference type="EC" id="4.2.1.136" evidence="6"/>
<dbReference type="GO" id="GO:0052856">
    <property type="term" value="F:NAD(P)HX epimerase activity"/>
    <property type="evidence" value="ECO:0007669"/>
    <property type="project" value="TreeGrafter"/>
</dbReference>
<feature type="region of interest" description="Disordered" evidence="7">
    <location>
        <begin position="44"/>
        <end position="69"/>
    </location>
</feature>
<keyword evidence="4 6" id="KW-0520">NAD</keyword>
<evidence type="ECO:0000256" key="7">
    <source>
        <dbReference type="SAM" id="MobiDB-lite"/>
    </source>
</evidence>
<comment type="subunit">
    <text evidence="6">Homotetramer.</text>
</comment>
<dbReference type="GO" id="GO:0005524">
    <property type="term" value="F:ATP binding"/>
    <property type="evidence" value="ECO:0007669"/>
    <property type="project" value="UniProtKB-KW"/>
</dbReference>
<dbReference type="GO" id="GO:0110051">
    <property type="term" value="P:metabolite repair"/>
    <property type="evidence" value="ECO:0007669"/>
    <property type="project" value="TreeGrafter"/>
</dbReference>
<feature type="domain" description="YjeF C-terminal" evidence="8">
    <location>
        <begin position="104"/>
        <end position="373"/>
    </location>
</feature>
<comment type="catalytic activity">
    <reaction evidence="6">
        <text>(6S)-NADHX + ADP = AMP + phosphate + NADH + H(+)</text>
        <dbReference type="Rhea" id="RHEA:32223"/>
        <dbReference type="ChEBI" id="CHEBI:15378"/>
        <dbReference type="ChEBI" id="CHEBI:43474"/>
        <dbReference type="ChEBI" id="CHEBI:57945"/>
        <dbReference type="ChEBI" id="CHEBI:64074"/>
        <dbReference type="ChEBI" id="CHEBI:456215"/>
        <dbReference type="ChEBI" id="CHEBI:456216"/>
        <dbReference type="EC" id="4.2.1.136"/>
    </reaction>
</comment>
<protein>
    <recommendedName>
        <fullName evidence="6">ADP-dependent (S)-NAD(P)H-hydrate dehydratase</fullName>
        <ecNumber evidence="6">4.2.1.136</ecNumber>
    </recommendedName>
    <alternativeName>
        <fullName evidence="6">ADP-dependent NAD(P)HX dehydratase</fullName>
    </alternativeName>
</protein>
<keyword evidence="5 6" id="KW-0456">Lyase</keyword>
<dbReference type="InterPro" id="IPR000631">
    <property type="entry name" value="CARKD"/>
</dbReference>
<dbReference type="InterPro" id="IPR029056">
    <property type="entry name" value="Ribokinase-like"/>
</dbReference>
<name>A0A251XFY0_CLAMM</name>
<dbReference type="HAMAP" id="MF_01965">
    <property type="entry name" value="NADHX_dehydratase"/>
    <property type="match status" value="1"/>
</dbReference>
<dbReference type="PANTHER" id="PTHR12592:SF0">
    <property type="entry name" value="ATP-DEPENDENT (S)-NAD(P)H-HYDRATE DEHYDRATASE"/>
    <property type="match status" value="1"/>
</dbReference>
<gene>
    <name evidence="9" type="primary">nnr_2</name>
    <name evidence="6" type="synonym">nnrD</name>
    <name evidence="9" type="ORF">CMMCAS07_13610</name>
</gene>
<keyword evidence="10" id="KW-1185">Reference proteome</keyword>
<dbReference type="PROSITE" id="PS51383">
    <property type="entry name" value="YJEF_C_3"/>
    <property type="match status" value="1"/>
</dbReference>
<comment type="catalytic activity">
    <reaction evidence="6">
        <text>(6S)-NADPHX + ADP = AMP + phosphate + NADPH + H(+)</text>
        <dbReference type="Rhea" id="RHEA:32235"/>
        <dbReference type="ChEBI" id="CHEBI:15378"/>
        <dbReference type="ChEBI" id="CHEBI:43474"/>
        <dbReference type="ChEBI" id="CHEBI:57783"/>
        <dbReference type="ChEBI" id="CHEBI:64076"/>
        <dbReference type="ChEBI" id="CHEBI:456215"/>
        <dbReference type="ChEBI" id="CHEBI:456216"/>
        <dbReference type="EC" id="4.2.1.136"/>
    </reaction>
</comment>
<dbReference type="SUPFAM" id="SSF53613">
    <property type="entry name" value="Ribokinase-like"/>
    <property type="match status" value="1"/>
</dbReference>
<organism evidence="9 10">
    <name type="scientific">Clavibacter michiganensis subsp. michiganensis</name>
    <dbReference type="NCBI Taxonomy" id="33013"/>
    <lineage>
        <taxon>Bacteria</taxon>
        <taxon>Bacillati</taxon>
        <taxon>Actinomycetota</taxon>
        <taxon>Actinomycetes</taxon>
        <taxon>Micrococcales</taxon>
        <taxon>Microbacteriaceae</taxon>
        <taxon>Clavibacter</taxon>
    </lineage>
</organism>
<keyword evidence="3 6" id="KW-0521">NADP</keyword>
<evidence type="ECO:0000313" key="10">
    <source>
        <dbReference type="Proteomes" id="UP000195062"/>
    </source>
</evidence>
<keyword evidence="2 6" id="KW-0067">ATP-binding</keyword>
<dbReference type="GO" id="GO:0046496">
    <property type="term" value="P:nicotinamide nucleotide metabolic process"/>
    <property type="evidence" value="ECO:0007669"/>
    <property type="project" value="UniProtKB-UniRule"/>
</dbReference>
<dbReference type="PANTHER" id="PTHR12592">
    <property type="entry name" value="ATP-DEPENDENT (S)-NAD(P)H-HYDRATE DEHYDRATASE FAMILY MEMBER"/>
    <property type="match status" value="1"/>
</dbReference>
<proteinExistence type="inferred from homology"/>
<dbReference type="GO" id="GO:0052855">
    <property type="term" value="F:ADP-dependent NAD(P)H-hydrate dehydratase activity"/>
    <property type="evidence" value="ECO:0007669"/>
    <property type="project" value="UniProtKB-UniRule"/>
</dbReference>